<dbReference type="Proteomes" id="UP001320420">
    <property type="component" value="Unassembled WGS sequence"/>
</dbReference>
<evidence type="ECO:0000313" key="2">
    <source>
        <dbReference type="Proteomes" id="UP001320420"/>
    </source>
</evidence>
<dbReference type="AlphaFoldDB" id="A0AAN9US06"/>
<proteinExistence type="predicted"/>
<reference evidence="1 2" key="1">
    <citation type="submission" date="2024-02" db="EMBL/GenBank/DDBJ databases">
        <title>De novo assembly and annotation of 12 fungi associated with fruit tree decline syndrome in Ontario, Canada.</title>
        <authorList>
            <person name="Sulman M."/>
            <person name="Ellouze W."/>
            <person name="Ilyukhin E."/>
        </authorList>
    </citation>
    <scope>NUCLEOTIDE SEQUENCE [LARGE SCALE GENOMIC DNA]</scope>
    <source>
        <strain evidence="1 2">M11/M66-122</strain>
    </source>
</reference>
<organism evidence="1 2">
    <name type="scientific">Diatrype stigma</name>
    <dbReference type="NCBI Taxonomy" id="117547"/>
    <lineage>
        <taxon>Eukaryota</taxon>
        <taxon>Fungi</taxon>
        <taxon>Dikarya</taxon>
        <taxon>Ascomycota</taxon>
        <taxon>Pezizomycotina</taxon>
        <taxon>Sordariomycetes</taxon>
        <taxon>Xylariomycetidae</taxon>
        <taxon>Xylariales</taxon>
        <taxon>Diatrypaceae</taxon>
        <taxon>Diatrype</taxon>
    </lineage>
</organism>
<keyword evidence="2" id="KW-1185">Reference proteome</keyword>
<protein>
    <submittedName>
        <fullName evidence="1">Uncharacterized protein</fullName>
    </submittedName>
</protein>
<dbReference type="EMBL" id="JAKJXP020000089">
    <property type="protein sequence ID" value="KAK7747653.1"/>
    <property type="molecule type" value="Genomic_DNA"/>
</dbReference>
<comment type="caution">
    <text evidence="1">The sequence shown here is derived from an EMBL/GenBank/DDBJ whole genome shotgun (WGS) entry which is preliminary data.</text>
</comment>
<name>A0AAN9US06_9PEZI</name>
<gene>
    <name evidence="1" type="ORF">SLS62_008979</name>
</gene>
<accession>A0AAN9US06</accession>
<evidence type="ECO:0000313" key="1">
    <source>
        <dbReference type="EMBL" id="KAK7747653.1"/>
    </source>
</evidence>
<sequence length="318" mass="35730">MSRTLVLNKYRCEHVEPFRLGREHVQLFKDYLHTQEGSSGKTYFIANSIECRECLTLASAVKKERSSRQLHEFSSQSVLPSHPPDLHGWYLDLLHECREMPLHEGLRLLQLWTRDVVYLFPPPEIEAFYRRACGAPHDMAVKAELSAAMTGALTTKTVEQRAVFWDELNRAFEVPNLITSGRRADPKQQQAASMAAGDESKCSKIIYGLVAQLEEDTKLLRLITCGCPGSPALQPEPRLKLARKRMQLHEAVVASTVAALKSVLDSLQTLSLDNDDPSQHGEVANAVAAGRFLTVALYQLHAQQKSIMWQLAMNAKIR</sequence>